<accession>A0A1R1XDR5</accession>
<dbReference type="EMBL" id="LSSN01003819">
    <property type="protein sequence ID" value="OMJ12748.1"/>
    <property type="molecule type" value="Genomic_DNA"/>
</dbReference>
<keyword evidence="4" id="KW-1185">Reference proteome</keyword>
<evidence type="ECO:0000313" key="3">
    <source>
        <dbReference type="EMBL" id="OMJ17325.1"/>
    </source>
</evidence>
<sequence>MGGECQHAFVIRACGVAGEMRSCRRTLEMRAVAYDDLAGVSTDGIGGGADVVADKGGSGNGNRYGGMVDRNGGSGCECRDGEIGVSEVVRSSSEEQGGGGRAEQEGAEAGDNLRAEDQEDTAEQCREGDGGEGVFTKRAASDCGQEHRLFFEMKH</sequence>
<dbReference type="Proteomes" id="UP000187283">
    <property type="component" value="Unassembled WGS sequence"/>
</dbReference>
<proteinExistence type="predicted"/>
<reference evidence="2 4" key="1">
    <citation type="submission" date="2017-01" db="EMBL/GenBank/DDBJ databases">
        <authorList>
            <person name="Mah S.A."/>
            <person name="Swanson W.J."/>
            <person name="Moy G.W."/>
            <person name="Vacquier V.D."/>
        </authorList>
    </citation>
    <scope>NUCLEOTIDE SEQUENCE [LARGE SCALE GENOMIC DNA]</scope>
    <source>
        <strain evidence="2 4">GSMNP</strain>
    </source>
</reference>
<evidence type="ECO:0000313" key="4">
    <source>
        <dbReference type="Proteomes" id="UP000187283"/>
    </source>
</evidence>
<gene>
    <name evidence="3" type="ORF">AYI70_g6047</name>
    <name evidence="2" type="ORF">AYI70_g8928</name>
</gene>
<organism evidence="2 4">
    <name type="scientific">Smittium culicis</name>
    <dbReference type="NCBI Taxonomy" id="133412"/>
    <lineage>
        <taxon>Eukaryota</taxon>
        <taxon>Fungi</taxon>
        <taxon>Fungi incertae sedis</taxon>
        <taxon>Zoopagomycota</taxon>
        <taxon>Kickxellomycotina</taxon>
        <taxon>Harpellomycetes</taxon>
        <taxon>Harpellales</taxon>
        <taxon>Legeriomycetaceae</taxon>
        <taxon>Smittium</taxon>
    </lineage>
</organism>
<protein>
    <submittedName>
        <fullName evidence="2">Uncharacterized protein</fullName>
    </submittedName>
</protein>
<name>A0A1R1XDR5_9FUNG</name>
<dbReference type="AlphaFoldDB" id="A0A1R1XDR5"/>
<comment type="caution">
    <text evidence="2">The sequence shown here is derived from an EMBL/GenBank/DDBJ whole genome shotgun (WGS) entry which is preliminary data.</text>
</comment>
<feature type="region of interest" description="Disordered" evidence="1">
    <location>
        <begin position="87"/>
        <end position="138"/>
    </location>
</feature>
<dbReference type="EMBL" id="LSSN01002081">
    <property type="protein sequence ID" value="OMJ17325.1"/>
    <property type="molecule type" value="Genomic_DNA"/>
</dbReference>
<evidence type="ECO:0000313" key="2">
    <source>
        <dbReference type="EMBL" id="OMJ12748.1"/>
    </source>
</evidence>
<evidence type="ECO:0000256" key="1">
    <source>
        <dbReference type="SAM" id="MobiDB-lite"/>
    </source>
</evidence>